<name>M3I1N7_LEPIR</name>
<dbReference type="PANTHER" id="PTHR43156">
    <property type="entry name" value="STAGE II SPORULATION PROTEIN E-RELATED"/>
    <property type="match status" value="1"/>
</dbReference>
<dbReference type="InterPro" id="IPR036457">
    <property type="entry name" value="PPM-type-like_dom_sf"/>
</dbReference>
<dbReference type="InterPro" id="IPR052016">
    <property type="entry name" value="Bact_Sigma-Reg"/>
</dbReference>
<dbReference type="GO" id="GO:0016791">
    <property type="term" value="F:phosphatase activity"/>
    <property type="evidence" value="ECO:0007669"/>
    <property type="project" value="TreeGrafter"/>
</dbReference>
<dbReference type="SUPFAM" id="SSF55781">
    <property type="entry name" value="GAF domain-like"/>
    <property type="match status" value="1"/>
</dbReference>
<gene>
    <name evidence="4" type="ORF">LEP1GSC151_1174</name>
</gene>
<proteinExistence type="predicted"/>
<dbReference type="Proteomes" id="UP000011776">
    <property type="component" value="Unassembled WGS sequence"/>
</dbReference>
<dbReference type="SMART" id="SM00065">
    <property type="entry name" value="GAF"/>
    <property type="match status" value="1"/>
</dbReference>
<dbReference type="Pfam" id="PF07228">
    <property type="entry name" value="SpoIIE"/>
    <property type="match status" value="1"/>
</dbReference>
<organism evidence="4 5">
    <name type="scientific">Leptospira interrogans serovar Grippotyphosa str. LT2186</name>
    <dbReference type="NCBI Taxonomy" id="1001599"/>
    <lineage>
        <taxon>Bacteria</taxon>
        <taxon>Pseudomonadati</taxon>
        <taxon>Spirochaetota</taxon>
        <taxon>Spirochaetia</taxon>
        <taxon>Leptospirales</taxon>
        <taxon>Leptospiraceae</taxon>
        <taxon>Leptospira</taxon>
    </lineage>
</organism>
<feature type="domain" description="PPM-type phosphatase" evidence="3">
    <location>
        <begin position="304"/>
        <end position="518"/>
    </location>
</feature>
<protein>
    <submittedName>
        <fullName evidence="4">Stage II sporulation protein E</fullName>
    </submittedName>
</protein>
<dbReference type="EMBL" id="AFME02000301">
    <property type="protein sequence ID" value="EMG09827.1"/>
    <property type="molecule type" value="Genomic_DNA"/>
</dbReference>
<dbReference type="Gene3D" id="3.60.40.10">
    <property type="entry name" value="PPM-type phosphatase domain"/>
    <property type="match status" value="1"/>
</dbReference>
<evidence type="ECO:0000259" key="2">
    <source>
        <dbReference type="SMART" id="SM00065"/>
    </source>
</evidence>
<reference evidence="4 5" key="1">
    <citation type="submission" date="2013-02" db="EMBL/GenBank/DDBJ databases">
        <authorList>
            <person name="Harkins D.M."/>
            <person name="Durkin A.S."/>
            <person name="Brinkac L.M."/>
            <person name="Haft D.H."/>
            <person name="Selengut J.D."/>
            <person name="Sanka R."/>
            <person name="DePew J."/>
            <person name="Purushe J."/>
            <person name="Tulsiani S.M."/>
            <person name="Graham G.C."/>
            <person name="Burns M.-A."/>
            <person name="Dohnt M.F."/>
            <person name="Smythe L.D."/>
            <person name="McKay D.B."/>
            <person name="Craig S.B."/>
            <person name="Vinetz J.M."/>
            <person name="Sutton G.G."/>
            <person name="Nierman W.C."/>
            <person name="Fouts D.E."/>
        </authorList>
    </citation>
    <scope>NUCLEOTIDE SEQUENCE [LARGE SCALE GENOMIC DNA]</scope>
    <source>
        <strain evidence="4 5">LT2186</strain>
    </source>
</reference>
<dbReference type="SUPFAM" id="SSF81606">
    <property type="entry name" value="PP2C-like"/>
    <property type="match status" value="1"/>
</dbReference>
<evidence type="ECO:0000313" key="5">
    <source>
        <dbReference type="Proteomes" id="UP000011776"/>
    </source>
</evidence>
<dbReference type="BioCyc" id="LINT1001599:G11K9-1354-MONOMER"/>
<dbReference type="AlphaFoldDB" id="M3I1N7"/>
<dbReference type="SMART" id="SM00331">
    <property type="entry name" value="PP2C_SIG"/>
    <property type="match status" value="1"/>
</dbReference>
<feature type="domain" description="GAF" evidence="2">
    <location>
        <begin position="105"/>
        <end position="259"/>
    </location>
</feature>
<comment type="caution">
    <text evidence="4">The sequence shown here is derived from an EMBL/GenBank/DDBJ whole genome shotgun (WGS) entry which is preliminary data.</text>
</comment>
<dbReference type="PANTHER" id="PTHR43156:SF2">
    <property type="entry name" value="STAGE II SPORULATION PROTEIN E"/>
    <property type="match status" value="1"/>
</dbReference>
<sequence>MFSLQKNDNNLRKAIVYEHAGMWEFGRGRKQYSNYLLKIAEKQYRTWGASAKANRIQTIRQPDEDAGIFLHTREEALLDTILKSAENLDLRSVLKSSQSISESIEQDELLKKLMRTIMENAGATRGFLILPRKSGFYVETGQDIEDENILPKSLILDSASELLPVEIVYYCYRSGQKILLNNTSSKDSLHSLNPYVIEKQPKSLLCFPITKQGKILSVLYLENRLTYDVFDEHRLEILEILSSQAAISLENAKLYEDITSLNAELERKVELRTQELMQSLKIIRKDLLYSKKIQRSILPDHPNLPGILYAVSYQPMDEVGGDFYDLFEIRPGVYRFFVADATGHGVQAALITMAIKSEYEHLKKTEKNPSNILKELNVVILEKFKTLYLTCVVADINVNDYTLEYSSAGHPPQVLWRDGKADFLHKTGAILGLKKDFIYYSENVELKPEDRIFLFTDGVYEQFNSNKNEFGEERFLDSIHSSSLLNPEEQISKMQKDLNLFLQGAPIQDDFTLIAIEVF</sequence>
<accession>M3I1N7</accession>
<evidence type="ECO:0000256" key="1">
    <source>
        <dbReference type="ARBA" id="ARBA00022801"/>
    </source>
</evidence>
<dbReference type="InterPro" id="IPR029016">
    <property type="entry name" value="GAF-like_dom_sf"/>
</dbReference>
<dbReference type="Pfam" id="PF01590">
    <property type="entry name" value="GAF"/>
    <property type="match status" value="1"/>
</dbReference>
<keyword evidence="1" id="KW-0378">Hydrolase</keyword>
<evidence type="ECO:0000313" key="4">
    <source>
        <dbReference type="EMBL" id="EMG09827.1"/>
    </source>
</evidence>
<dbReference type="Gene3D" id="3.30.450.40">
    <property type="match status" value="1"/>
</dbReference>
<evidence type="ECO:0000259" key="3">
    <source>
        <dbReference type="SMART" id="SM00331"/>
    </source>
</evidence>
<dbReference type="InterPro" id="IPR001932">
    <property type="entry name" value="PPM-type_phosphatase-like_dom"/>
</dbReference>
<dbReference type="InterPro" id="IPR003018">
    <property type="entry name" value="GAF"/>
</dbReference>